<proteinExistence type="predicted"/>
<feature type="transmembrane region" description="Helical" evidence="1">
    <location>
        <begin position="700"/>
        <end position="719"/>
    </location>
</feature>
<organism evidence="3 4">
    <name type="scientific">Cyanobium usitatum str. Tous</name>
    <dbReference type="NCBI Taxonomy" id="2116684"/>
    <lineage>
        <taxon>Bacteria</taxon>
        <taxon>Bacillati</taxon>
        <taxon>Cyanobacteriota</taxon>
        <taxon>Cyanophyceae</taxon>
        <taxon>Synechococcales</taxon>
        <taxon>Prochlorococcaceae</taxon>
        <taxon>Cyanobium</taxon>
    </lineage>
</organism>
<feature type="transmembrane region" description="Helical" evidence="1">
    <location>
        <begin position="674"/>
        <end position="694"/>
    </location>
</feature>
<keyword evidence="1" id="KW-1133">Transmembrane helix</keyword>
<protein>
    <recommendedName>
        <fullName evidence="2">CHASE2 domain-containing protein</fullName>
    </recommendedName>
</protein>
<dbReference type="RefSeq" id="WP_106502048.1">
    <property type="nucleotide sequence ID" value="NZ_PXXO01000003.1"/>
</dbReference>
<accession>A0A2P7MZC6</accession>
<dbReference type="SMART" id="SM01080">
    <property type="entry name" value="CHASE2"/>
    <property type="match status" value="1"/>
</dbReference>
<keyword evidence="1" id="KW-0472">Membrane</keyword>
<comment type="caution">
    <text evidence="3">The sequence shown here is derived from an EMBL/GenBank/DDBJ whole genome shotgun (WGS) entry which is preliminary data.</text>
</comment>
<name>A0A2P7MZC6_9CYAN</name>
<evidence type="ECO:0000256" key="1">
    <source>
        <dbReference type="SAM" id="Phobius"/>
    </source>
</evidence>
<dbReference type="EMBL" id="PXXO01000003">
    <property type="protein sequence ID" value="PSJ06542.1"/>
    <property type="molecule type" value="Genomic_DNA"/>
</dbReference>
<dbReference type="Pfam" id="PF12770">
    <property type="entry name" value="CHAT"/>
    <property type="match status" value="1"/>
</dbReference>
<sequence>MESFDLQLHRADTGPVVTAFLQGPTGNRSFALSIPDQLFRSRDLWIDKLILHLEQGRPTADAVRHYAERLCVLLGEWLEDGSWLPLQQALQSHPGLPLRISCFDGTGQLALLPWEQLPLARPIWRLGQASCALKSNRSSGRLTRVLLLVGNERGLDLSPELERFSTLKRQGRIDLTVLRGAECHPSAIRSALAQAKGWDLLAFLGHSDADPSTGGRLLLGDGGSIAGASLTPELKTAASNGLGLAVLASCSGLDLAQTFCGAGIPWTLCFREKVPTQAAAITVLSLLEKLEAGVPFSQAIGAVRELLGREGPATSELLLSAVSCTDATGFTLPLRKRQQIKLRLASSQKPQLVAAAIAVVLGATNDLVPWNPVNLGLLDRRLNVQRVWRQLTHQEGPSTAALPLLMLDAKAYQDFGVDPNQEGDQVSRQVLARVLQAAPPERVPSVALDFVLDSKGSDPAAYQEFLTTIQKQRRPSLFAGYFGPTTCAPNSGSSSHPLTELTAEGLQSFDLSVETSSNSNSNCPEEKLVPLQLHHGLWGKHFAVAVSGNADGQIPSEAVIDWSINWQSMITPMRDRQSLEKLKAPILLVGSNGYGVNTTNSRKDVFVAPWAAKRALSSLEQADSTIPGVLVQAVLAQSVAMHHWLTPLLQSATAALAAGLGVVLAAVETRRSRQLLWLGVIAIATTVVALQIAVTPLVGGTLFLIPLVLPLATLTAVVLSRR</sequence>
<evidence type="ECO:0000313" key="3">
    <source>
        <dbReference type="EMBL" id="PSJ06542.1"/>
    </source>
</evidence>
<feature type="domain" description="CHASE2" evidence="2">
    <location>
        <begin position="375"/>
        <end position="668"/>
    </location>
</feature>
<dbReference type="Proteomes" id="UP000243002">
    <property type="component" value="Unassembled WGS sequence"/>
</dbReference>
<evidence type="ECO:0000259" key="2">
    <source>
        <dbReference type="SMART" id="SM01080"/>
    </source>
</evidence>
<dbReference type="InterPro" id="IPR007890">
    <property type="entry name" value="CHASE2"/>
</dbReference>
<dbReference type="OrthoDB" id="444941at2"/>
<keyword evidence="1" id="KW-0812">Transmembrane</keyword>
<feature type="transmembrane region" description="Helical" evidence="1">
    <location>
        <begin position="644"/>
        <end position="667"/>
    </location>
</feature>
<dbReference type="InterPro" id="IPR024983">
    <property type="entry name" value="CHAT_dom"/>
</dbReference>
<dbReference type="AlphaFoldDB" id="A0A2P7MZC6"/>
<evidence type="ECO:0000313" key="4">
    <source>
        <dbReference type="Proteomes" id="UP000243002"/>
    </source>
</evidence>
<reference evidence="3 4" key="1">
    <citation type="journal article" date="2018" name="Environ. Microbiol.">
        <title>Ecological and genomic features of two widespread freshwater picocyanobacteria.</title>
        <authorList>
            <person name="Cabello-Yeves P.J."/>
            <person name="Picazo A."/>
            <person name="Camacho A."/>
            <person name="Callieri C."/>
            <person name="Rosselli R."/>
            <person name="Roda-Garcia J.J."/>
            <person name="Coutinho F.H."/>
            <person name="Rodriguez-Valera F."/>
        </authorList>
    </citation>
    <scope>NUCLEOTIDE SEQUENCE [LARGE SCALE GENOMIC DNA]</scope>
    <source>
        <strain evidence="3 4">Tous</strain>
    </source>
</reference>
<gene>
    <name evidence="3" type="ORF">C7K55_03595</name>
</gene>
<keyword evidence="4" id="KW-1185">Reference proteome</keyword>